<organism evidence="2 3">
    <name type="scientific">Ranatra chinensis</name>
    <dbReference type="NCBI Taxonomy" id="642074"/>
    <lineage>
        <taxon>Eukaryota</taxon>
        <taxon>Metazoa</taxon>
        <taxon>Ecdysozoa</taxon>
        <taxon>Arthropoda</taxon>
        <taxon>Hexapoda</taxon>
        <taxon>Insecta</taxon>
        <taxon>Pterygota</taxon>
        <taxon>Neoptera</taxon>
        <taxon>Paraneoptera</taxon>
        <taxon>Hemiptera</taxon>
        <taxon>Heteroptera</taxon>
        <taxon>Panheteroptera</taxon>
        <taxon>Nepomorpha</taxon>
        <taxon>Nepidae</taxon>
        <taxon>Ranatrinae</taxon>
        <taxon>Ranatra</taxon>
    </lineage>
</organism>
<keyword evidence="3" id="KW-1185">Reference proteome</keyword>
<feature type="compositionally biased region" description="Basic residues" evidence="1">
    <location>
        <begin position="630"/>
        <end position="642"/>
    </location>
</feature>
<feature type="compositionally biased region" description="Basic and acidic residues" evidence="1">
    <location>
        <begin position="201"/>
        <end position="214"/>
    </location>
</feature>
<comment type="caution">
    <text evidence="2">The sequence shown here is derived from an EMBL/GenBank/DDBJ whole genome shotgun (WGS) entry which is preliminary data.</text>
</comment>
<proteinExistence type="predicted"/>
<dbReference type="EMBL" id="JBFDAA010000001">
    <property type="protein sequence ID" value="KAL1140912.1"/>
    <property type="molecule type" value="Genomic_DNA"/>
</dbReference>
<evidence type="ECO:0000313" key="2">
    <source>
        <dbReference type="EMBL" id="KAL1140912.1"/>
    </source>
</evidence>
<reference evidence="2 3" key="1">
    <citation type="submission" date="2024-07" db="EMBL/GenBank/DDBJ databases">
        <title>Chromosome-level genome assembly of the water stick insect Ranatra chinensis (Heteroptera: Nepidae).</title>
        <authorList>
            <person name="Liu X."/>
        </authorList>
    </citation>
    <scope>NUCLEOTIDE SEQUENCE [LARGE SCALE GENOMIC DNA]</scope>
    <source>
        <strain evidence="2">Cailab_2021Rc</strain>
        <tissue evidence="2">Muscle</tissue>
    </source>
</reference>
<feature type="compositionally biased region" description="Basic and acidic residues" evidence="1">
    <location>
        <begin position="320"/>
        <end position="329"/>
    </location>
</feature>
<feature type="region of interest" description="Disordered" evidence="1">
    <location>
        <begin position="596"/>
        <end position="694"/>
    </location>
</feature>
<dbReference type="AlphaFoldDB" id="A0ABD0YY93"/>
<protein>
    <submittedName>
        <fullName evidence="2">Uncharacterized protein</fullName>
    </submittedName>
</protein>
<name>A0ABD0YY93_9HEMI</name>
<sequence length="761" mass="85683">MFILMGIVNQEECLPATKFDLSSLYSDEDPVVTEDNVLSFFLKYRNLPYKYQLEMKMKRTQDAVSELLEHLRDSDTRISNYINQYPPIIEETVPSMLIDGYTIDNYFHIAKDKETGEVKIGLKVFNHGRSVIAPISECVNIPRYMAQLAQAFVAALPEMEQLKLYDDEIEEGDLLGIGIQMNFIGQLLLTVHVVREHIPTETNVDSKDKKDSNKKGPKGRFRNRQGGGDNTNTAQQKPEETETKEGSAEVKEEEGEKKEVAETKKDGEVKDEGSEEAKGKDEKVEEVTEDKPKEVEGGETKESEESSVTNPTEESTAGDDAEKATKTGDETMEVDEQKEEAPPAPPVVKKVHISDQDLKQILMDFYKKYGSDLGVESIYYKLCYYQNKKEVGNKFNEYVRVVGPACLQETLGGVSFMVNPERMWAPPNRSFEAILSVVERLGRIGPDTIVVLVSTDQRYVPLYLSKKCKEVIALGCWNFQTSYNAKRIADSKGCRNTEYCNVTGKLPVSVWNRLQSKQRVVAIFWDNADTNVLNKLLNMGCCNFIDVVSSEKRFSKSLYRHIVHADLRIVPTVVVPVDSHPHTDRYALVVKFSSPNMSPQLMNKRKKKNQGYHHQQGPPPQPLMMQGPHHPPHPPPHFKRTRGFGSKGQWPKGPPGDAEGSSGRRTDPRGCQRGGGGRNQYRGKRRGGSPRPGAVYFTMRDTLRSIKVYGYDGGGGFEEVTLDVGTGATISPLMEVVWGRHNTTMTMEERYRVLGRTYPPS</sequence>
<evidence type="ECO:0000313" key="3">
    <source>
        <dbReference type="Proteomes" id="UP001558652"/>
    </source>
</evidence>
<dbReference type="PANTHER" id="PTHR45904:SF2">
    <property type="entry name" value="TRNA (URACIL-5-)-METHYLTRANSFERASE HOMOLOG A"/>
    <property type="match status" value="1"/>
</dbReference>
<dbReference type="InterPro" id="IPR045850">
    <property type="entry name" value="TRM2_met"/>
</dbReference>
<feature type="compositionally biased region" description="Basic and acidic residues" evidence="1">
    <location>
        <begin position="237"/>
        <end position="304"/>
    </location>
</feature>
<evidence type="ECO:0000256" key="1">
    <source>
        <dbReference type="SAM" id="MobiDB-lite"/>
    </source>
</evidence>
<dbReference type="Proteomes" id="UP001558652">
    <property type="component" value="Unassembled WGS sequence"/>
</dbReference>
<dbReference type="PANTHER" id="PTHR45904">
    <property type="entry name" value="TRNA (URACIL-5-)-METHYLTRANSFERASE"/>
    <property type="match status" value="1"/>
</dbReference>
<accession>A0ABD0YY93</accession>
<feature type="region of interest" description="Disordered" evidence="1">
    <location>
        <begin position="201"/>
        <end position="348"/>
    </location>
</feature>
<gene>
    <name evidence="2" type="ORF">AAG570_000840</name>
</gene>